<reference evidence="1" key="1">
    <citation type="submission" date="2021-05" db="EMBL/GenBank/DDBJ databases">
        <authorList>
            <person name="Alioto T."/>
            <person name="Alioto T."/>
            <person name="Gomez Garrido J."/>
        </authorList>
    </citation>
    <scope>NUCLEOTIDE SEQUENCE</scope>
</reference>
<protein>
    <submittedName>
        <fullName evidence="1">(northern house mosquito) hypothetical protein</fullName>
    </submittedName>
</protein>
<accession>A0A8D8ERQ1</accession>
<sequence>MIKKHMFTFRNFFGFAIHEITKTVAVLIGDVWLKIKYHNVKNIANGLWQQVLRQTGGFGSGWCCVVVIKHFYFNNLRCFYKCSSPKMSIFPRQLQLSKNYGESG</sequence>
<evidence type="ECO:0000313" key="1">
    <source>
        <dbReference type="EMBL" id="CAG6445392.1"/>
    </source>
</evidence>
<dbReference type="EMBL" id="HBUE01004641">
    <property type="protein sequence ID" value="CAG6445392.1"/>
    <property type="molecule type" value="Transcribed_RNA"/>
</dbReference>
<name>A0A8D8ERQ1_CULPI</name>
<dbReference type="AlphaFoldDB" id="A0A8D8ERQ1"/>
<organism evidence="1">
    <name type="scientific">Culex pipiens</name>
    <name type="common">House mosquito</name>
    <dbReference type="NCBI Taxonomy" id="7175"/>
    <lineage>
        <taxon>Eukaryota</taxon>
        <taxon>Metazoa</taxon>
        <taxon>Ecdysozoa</taxon>
        <taxon>Arthropoda</taxon>
        <taxon>Hexapoda</taxon>
        <taxon>Insecta</taxon>
        <taxon>Pterygota</taxon>
        <taxon>Neoptera</taxon>
        <taxon>Endopterygota</taxon>
        <taxon>Diptera</taxon>
        <taxon>Nematocera</taxon>
        <taxon>Culicoidea</taxon>
        <taxon>Culicidae</taxon>
        <taxon>Culicinae</taxon>
        <taxon>Culicini</taxon>
        <taxon>Culex</taxon>
        <taxon>Culex</taxon>
    </lineage>
</organism>
<proteinExistence type="predicted"/>